<organism evidence="2 3">
    <name type="scientific">Psychrobacillus psychrotolerans</name>
    <dbReference type="NCBI Taxonomy" id="126156"/>
    <lineage>
        <taxon>Bacteria</taxon>
        <taxon>Bacillati</taxon>
        <taxon>Bacillota</taxon>
        <taxon>Bacilli</taxon>
        <taxon>Bacillales</taxon>
        <taxon>Bacillaceae</taxon>
        <taxon>Psychrobacillus</taxon>
    </lineage>
</organism>
<evidence type="ECO:0000313" key="2">
    <source>
        <dbReference type="EMBL" id="SFQ69892.1"/>
    </source>
</evidence>
<accession>A0A1I6AML7</accession>
<dbReference type="Proteomes" id="UP000198734">
    <property type="component" value="Unassembled WGS sequence"/>
</dbReference>
<dbReference type="AlphaFoldDB" id="A0A1I6AML7"/>
<dbReference type="RefSeq" id="WP_093538119.1">
    <property type="nucleotide sequence ID" value="NZ_FOXU01000008.1"/>
</dbReference>
<dbReference type="OrthoDB" id="2940015at2"/>
<keyword evidence="1" id="KW-1133">Transmembrane helix</keyword>
<protein>
    <submittedName>
        <fullName evidence="2">Uncharacterized protein</fullName>
    </submittedName>
</protein>
<reference evidence="3" key="1">
    <citation type="submission" date="2016-10" db="EMBL/GenBank/DDBJ databases">
        <authorList>
            <person name="Varghese N."/>
            <person name="Submissions S."/>
        </authorList>
    </citation>
    <scope>NUCLEOTIDE SEQUENCE [LARGE SCALE GENOMIC DNA]</scope>
    <source>
        <strain evidence="3">DSM 11706</strain>
    </source>
</reference>
<evidence type="ECO:0000313" key="3">
    <source>
        <dbReference type="Proteomes" id="UP000198734"/>
    </source>
</evidence>
<feature type="transmembrane region" description="Helical" evidence="1">
    <location>
        <begin position="6"/>
        <end position="26"/>
    </location>
</feature>
<dbReference type="EMBL" id="FOXU01000008">
    <property type="protein sequence ID" value="SFQ69892.1"/>
    <property type="molecule type" value="Genomic_DNA"/>
</dbReference>
<keyword evidence="1" id="KW-0472">Membrane</keyword>
<dbReference type="STRING" id="126156.SAMN05421670_3478"/>
<evidence type="ECO:0000256" key="1">
    <source>
        <dbReference type="SAM" id="Phobius"/>
    </source>
</evidence>
<sequence length="159" mass="18922">MQKKIIIWIAIPLLLVGSVLVNWNYVSKSIEWKLNWGFTAPITNKIETVFHTRNGFPNEGETFHVLKYRSIENKLKEKDGWIPINEESFDTVSRHFKTFQKDVVSINKDTQNLNVLFQENPVTYENNDKYFYKLEEDNSYILVISNVKEQKLFVMEWIQ</sequence>
<keyword evidence="1" id="KW-0812">Transmembrane</keyword>
<name>A0A1I6AML7_9BACI</name>
<proteinExistence type="predicted"/>
<gene>
    <name evidence="2" type="ORF">SAMN05421670_3478</name>
</gene>
<keyword evidence="3" id="KW-1185">Reference proteome</keyword>